<dbReference type="Gene3D" id="1.10.1740.10">
    <property type="match status" value="1"/>
</dbReference>
<dbReference type="InterPro" id="IPR053812">
    <property type="entry name" value="HTH_Sigma70_ECF-like"/>
</dbReference>
<dbReference type="InterPro" id="IPR013324">
    <property type="entry name" value="RNA_pol_sigma_r3/r4-like"/>
</dbReference>
<evidence type="ECO:0000256" key="1">
    <source>
        <dbReference type="ARBA" id="ARBA00010641"/>
    </source>
</evidence>
<dbReference type="GO" id="GO:0006352">
    <property type="term" value="P:DNA-templated transcription initiation"/>
    <property type="evidence" value="ECO:0007669"/>
    <property type="project" value="InterPro"/>
</dbReference>
<dbReference type="Pfam" id="PF07638">
    <property type="entry name" value="Sigma70_ECF"/>
    <property type="match status" value="1"/>
</dbReference>
<proteinExistence type="inferred from homology"/>
<evidence type="ECO:0000313" key="6">
    <source>
        <dbReference type="EMBL" id="VAW03025.1"/>
    </source>
</evidence>
<dbReference type="CDD" id="cd06171">
    <property type="entry name" value="Sigma70_r4"/>
    <property type="match status" value="1"/>
</dbReference>
<keyword evidence="4" id="KW-0804">Transcription</keyword>
<dbReference type="SUPFAM" id="SSF88946">
    <property type="entry name" value="Sigma2 domain of RNA polymerase sigma factors"/>
    <property type="match status" value="1"/>
</dbReference>
<sequence length="184" mass="21347">MTETKDITAKSLLDAWRAGDISARDQLFDRLYMELRRISMSLLRREGGVSLSTGDLVNEAVMRLIQLEEINWQDKAHFLALSSRMMRRVLIDHARKKNADKRHHQKVTLVTNIMDGMKETYDIHQLEDALKSLQKIDETRAKIVEMRYFGGLSLEEVAEVMNISTSSVKRSWRVSRAWLLNALE</sequence>
<dbReference type="PANTHER" id="PTHR43133">
    <property type="entry name" value="RNA POLYMERASE ECF-TYPE SIGMA FACTO"/>
    <property type="match status" value="1"/>
</dbReference>
<organism evidence="6">
    <name type="scientific">hydrothermal vent metagenome</name>
    <dbReference type="NCBI Taxonomy" id="652676"/>
    <lineage>
        <taxon>unclassified sequences</taxon>
        <taxon>metagenomes</taxon>
        <taxon>ecological metagenomes</taxon>
    </lineage>
</organism>
<dbReference type="GO" id="GO:0016987">
    <property type="term" value="F:sigma factor activity"/>
    <property type="evidence" value="ECO:0007669"/>
    <property type="project" value="UniProtKB-KW"/>
</dbReference>
<dbReference type="NCBIfam" id="TIGR02999">
    <property type="entry name" value="Sig-70_X6"/>
    <property type="match status" value="1"/>
</dbReference>
<dbReference type="InterPro" id="IPR036388">
    <property type="entry name" value="WH-like_DNA-bd_sf"/>
</dbReference>
<name>A0A3B0S9U4_9ZZZZ</name>
<dbReference type="SUPFAM" id="SSF88659">
    <property type="entry name" value="Sigma3 and sigma4 domains of RNA polymerase sigma factors"/>
    <property type="match status" value="1"/>
</dbReference>
<dbReference type="AlphaFoldDB" id="A0A3B0S9U4"/>
<evidence type="ECO:0000256" key="2">
    <source>
        <dbReference type="ARBA" id="ARBA00023015"/>
    </source>
</evidence>
<gene>
    <name evidence="6" type="ORF">MNBD_ALPHA01-2164</name>
</gene>
<protein>
    <submittedName>
        <fullName evidence="6">Gll4071 protein</fullName>
    </submittedName>
</protein>
<dbReference type="EMBL" id="UOEJ01000167">
    <property type="protein sequence ID" value="VAW03025.1"/>
    <property type="molecule type" value="Genomic_DNA"/>
</dbReference>
<dbReference type="InterPro" id="IPR039425">
    <property type="entry name" value="RNA_pol_sigma-70-like"/>
</dbReference>
<feature type="domain" description="RNA polymerase sigma-70 ECF-like HTH" evidence="5">
    <location>
        <begin position="11"/>
        <end position="183"/>
    </location>
</feature>
<dbReference type="InterPro" id="IPR013325">
    <property type="entry name" value="RNA_pol_sigma_r2"/>
</dbReference>
<evidence type="ECO:0000259" key="5">
    <source>
        <dbReference type="Pfam" id="PF07638"/>
    </source>
</evidence>
<dbReference type="NCBIfam" id="TIGR02937">
    <property type="entry name" value="sigma70-ECF"/>
    <property type="match status" value="1"/>
</dbReference>
<accession>A0A3B0S9U4</accession>
<dbReference type="PANTHER" id="PTHR43133:SF39">
    <property type="entry name" value="SIMILAR TO RNA POLYMERASE SIGMA-E FACTOR"/>
    <property type="match status" value="1"/>
</dbReference>
<comment type="similarity">
    <text evidence="1">Belongs to the sigma-70 factor family. ECF subfamily.</text>
</comment>
<dbReference type="Gene3D" id="1.10.10.10">
    <property type="entry name" value="Winged helix-like DNA-binding domain superfamily/Winged helix DNA-binding domain"/>
    <property type="match status" value="1"/>
</dbReference>
<keyword evidence="3" id="KW-0731">Sigma factor</keyword>
<dbReference type="InterPro" id="IPR014284">
    <property type="entry name" value="RNA_pol_sigma-70_dom"/>
</dbReference>
<reference evidence="6" key="1">
    <citation type="submission" date="2018-06" db="EMBL/GenBank/DDBJ databases">
        <authorList>
            <person name="Zhirakovskaya E."/>
        </authorList>
    </citation>
    <scope>NUCLEOTIDE SEQUENCE</scope>
</reference>
<keyword evidence="2" id="KW-0805">Transcription regulation</keyword>
<dbReference type="InterPro" id="IPR011517">
    <property type="entry name" value="RNA_pol_sigma70_ECF-like"/>
</dbReference>
<evidence type="ECO:0000256" key="3">
    <source>
        <dbReference type="ARBA" id="ARBA00023082"/>
    </source>
</evidence>
<evidence type="ECO:0000256" key="4">
    <source>
        <dbReference type="ARBA" id="ARBA00023163"/>
    </source>
</evidence>